<evidence type="ECO:0000313" key="2">
    <source>
        <dbReference type="EMBL" id="GKY90150.1"/>
    </source>
</evidence>
<evidence type="ECO:0000313" key="3">
    <source>
        <dbReference type="Proteomes" id="UP001144205"/>
    </source>
</evidence>
<dbReference type="Proteomes" id="UP001144205">
    <property type="component" value="Unassembled WGS sequence"/>
</dbReference>
<evidence type="ECO:0000259" key="1">
    <source>
        <dbReference type="Pfam" id="PF24836"/>
    </source>
</evidence>
<sequence length="400" mass="43212">MITEEAAITARAQDDLRVEPLVEEGNLVEQGAPVLEMRRHLAIKIVAPMPCRVAAIRLGPGHRLSSILFFHEPGAGRHTYDTKLANRSDDPGALRDLLLASGMWRLLRSRPFGQVPVPTQMPAAIFVMGLDTRPLAPAPHRAVANRDDDVARGLHALLRLTDGPVYLCQDRSAPLSTAAVTSDRLHLVSIRASHPLGLPGQQIHRHRPATIDRPVWDVHLEDVAGIGALLATGLVPETRLVSVGGPALREAREVHCQPGADLRHLSHGLVKPGPHVVLSGSALDGREAHWLLGRDRQTTVLEIPHRPARPHWFQAALSRASRPKPLIPTAALEQAFGGALPAVPFLRAMASGNAELFTRLGGLSLLEEDVALVDYVTRAEPGITAMLSSMLDRIAAEEAV</sequence>
<dbReference type="PANTHER" id="PTHR37839:SF1">
    <property type="entry name" value="NA(+)-TRANSLOCATING NADH-QUINONE REDUCTASE SUBUNIT A"/>
    <property type="match status" value="1"/>
</dbReference>
<feature type="domain" description="NqrA second alpha/beta" evidence="1">
    <location>
        <begin position="93"/>
        <end position="234"/>
    </location>
</feature>
<name>A0ABQ5LYV1_9RHOB</name>
<dbReference type="RefSeq" id="WP_434784461.1">
    <property type="nucleotide sequence ID" value="NZ_BROH01000019.1"/>
</dbReference>
<organism evidence="2 3">
    <name type="scientific">Sinisalibacter aestuarii</name>
    <dbReference type="NCBI Taxonomy" id="2949426"/>
    <lineage>
        <taxon>Bacteria</taxon>
        <taxon>Pseudomonadati</taxon>
        <taxon>Pseudomonadota</taxon>
        <taxon>Alphaproteobacteria</taxon>
        <taxon>Rhodobacterales</taxon>
        <taxon>Roseobacteraceae</taxon>
        <taxon>Sinisalibacter</taxon>
    </lineage>
</organism>
<comment type="caution">
    <text evidence="2">The sequence shown here is derived from an EMBL/GenBank/DDBJ whole genome shotgun (WGS) entry which is preliminary data.</text>
</comment>
<dbReference type="EMBL" id="BROH01000019">
    <property type="protein sequence ID" value="GKY90150.1"/>
    <property type="molecule type" value="Genomic_DNA"/>
</dbReference>
<keyword evidence="3" id="KW-1185">Reference proteome</keyword>
<reference evidence="2" key="1">
    <citation type="journal article" date="2023" name="Int. J. Syst. Evol. Microbiol.">
        <title>Sinisalibacter aestuarii sp. nov., isolated from estuarine sediment of the Arakawa River.</title>
        <authorList>
            <person name="Arafat S.T."/>
            <person name="Hirano S."/>
            <person name="Sato A."/>
            <person name="Takeuchi K."/>
            <person name="Yasuda T."/>
            <person name="Terahara T."/>
            <person name="Hamada M."/>
            <person name="Kobayashi T."/>
        </authorList>
    </citation>
    <scope>NUCLEOTIDE SEQUENCE</scope>
    <source>
        <strain evidence="2">B-399</strain>
    </source>
</reference>
<gene>
    <name evidence="2" type="primary">nqrA</name>
    <name evidence="2" type="ORF">STA1M1_40190</name>
</gene>
<dbReference type="InterPro" id="IPR008703">
    <property type="entry name" value="NqrA"/>
</dbReference>
<protein>
    <submittedName>
        <fullName evidence="2">Na(+)-translocating NADH-quinone reductase subunit A</fullName>
    </submittedName>
</protein>
<dbReference type="PANTHER" id="PTHR37839">
    <property type="entry name" value="NA(+)-TRANSLOCATING NADH-QUINONE REDUCTASE SUBUNIT A"/>
    <property type="match status" value="1"/>
</dbReference>
<dbReference type="Pfam" id="PF24836">
    <property type="entry name" value="NQRA_2nd"/>
    <property type="match status" value="1"/>
</dbReference>
<proteinExistence type="predicted"/>
<accession>A0ABQ5LYV1</accession>
<dbReference type="InterPro" id="IPR056148">
    <property type="entry name" value="NQRA_2nd"/>
</dbReference>